<gene>
    <name evidence="2" type="ORF">EDC24_0022</name>
</gene>
<accession>A0A3N5CHM6</accession>
<dbReference type="Proteomes" id="UP000276443">
    <property type="component" value="Unassembled WGS sequence"/>
</dbReference>
<dbReference type="RefSeq" id="WP_124218862.1">
    <property type="nucleotide sequence ID" value="NZ_RKRF01000001.1"/>
</dbReference>
<comment type="caution">
    <text evidence="2">The sequence shown here is derived from an EMBL/GenBank/DDBJ whole genome shotgun (WGS) entry which is preliminary data.</text>
</comment>
<evidence type="ECO:0000313" key="3">
    <source>
        <dbReference type="Proteomes" id="UP000276443"/>
    </source>
</evidence>
<dbReference type="EMBL" id="RKRF01000001">
    <property type="protein sequence ID" value="RPF57071.1"/>
    <property type="molecule type" value="Genomic_DNA"/>
</dbReference>
<dbReference type="AlphaFoldDB" id="A0A3N5CHM6"/>
<keyword evidence="3" id="KW-1185">Reference proteome</keyword>
<reference evidence="2 3" key="1">
    <citation type="submission" date="2018-11" db="EMBL/GenBank/DDBJ databases">
        <title>Genomic Encyclopedia of Type Strains, Phase IV (KMG-IV): sequencing the most valuable type-strain genomes for metagenomic binning, comparative biology and taxonomic classification.</title>
        <authorList>
            <person name="Goeker M."/>
        </authorList>
    </citation>
    <scope>NUCLEOTIDE SEQUENCE [LARGE SCALE GENOMIC DNA]</scope>
    <source>
        <strain evidence="2 3">DSM 18090</strain>
    </source>
</reference>
<sequence length="59" mass="6838">MLYTFLIVLGSLILGFLLYQVPLIQQVFSHSDLSGMFQLANFIILIVILYLLLKDRTDY</sequence>
<keyword evidence="1" id="KW-1133">Transmembrane helix</keyword>
<name>A0A3N5CHM6_9BACI</name>
<keyword evidence="1" id="KW-0812">Transmembrane</keyword>
<proteinExistence type="predicted"/>
<evidence type="ECO:0000313" key="2">
    <source>
        <dbReference type="EMBL" id="RPF57071.1"/>
    </source>
</evidence>
<protein>
    <submittedName>
        <fullName evidence="2">Uncharacterized protein</fullName>
    </submittedName>
</protein>
<organism evidence="2 3">
    <name type="scientific">Aquisalibacillus elongatus</name>
    <dbReference type="NCBI Taxonomy" id="485577"/>
    <lineage>
        <taxon>Bacteria</taxon>
        <taxon>Bacillati</taxon>
        <taxon>Bacillota</taxon>
        <taxon>Bacilli</taxon>
        <taxon>Bacillales</taxon>
        <taxon>Bacillaceae</taxon>
        <taxon>Aquisalibacillus</taxon>
    </lineage>
</organism>
<feature type="transmembrane region" description="Helical" evidence="1">
    <location>
        <begin position="36"/>
        <end position="53"/>
    </location>
</feature>
<evidence type="ECO:0000256" key="1">
    <source>
        <dbReference type="SAM" id="Phobius"/>
    </source>
</evidence>
<keyword evidence="1" id="KW-0472">Membrane</keyword>